<dbReference type="SUPFAM" id="SSF81901">
    <property type="entry name" value="HCP-like"/>
    <property type="match status" value="1"/>
</dbReference>
<dbReference type="InterPro" id="IPR006597">
    <property type="entry name" value="Sel1-like"/>
</dbReference>
<dbReference type="InterPro" id="IPR052945">
    <property type="entry name" value="Mitotic_Regulator"/>
</dbReference>
<evidence type="ECO:0000256" key="1">
    <source>
        <dbReference type="SAM" id="MobiDB-lite"/>
    </source>
</evidence>
<dbReference type="InterPro" id="IPR011990">
    <property type="entry name" value="TPR-like_helical_dom_sf"/>
</dbReference>
<protein>
    <recommendedName>
        <fullName evidence="3">TETRATRICOPEPTIDE REPEAT FAMILY PROTEIN</fullName>
    </recommendedName>
</protein>
<sequence length="284" mass="31525">MKYNKNLILVFLSAILIAPFALQAADISQSSSIVKFQHKLASKGNPQAQYRLAYMFENGDGTKIDLKKAKYWYDLAAQSGLKAAQQRKTYLKVKQKGFDAAVHADWLAGIKTDAEANKPDAILLQAQIYYEGIGTKKDLNKSLELYYRVSVLGEADVEEEIAIIDKEIAAKKRVSRVNRRASTAEKKTVPTPGVAQKSEPLIKDGSKKRKINPVKSSSSNPAQSKPPQTKLPQTKSVKSTELSQAEKIKRYEKAREKLLKEQALIDELQNKMSGGNGGEIDDEI</sequence>
<name>A0A3B0X4M6_9ZZZZ</name>
<organism evidence="2">
    <name type="scientific">hydrothermal vent metagenome</name>
    <dbReference type="NCBI Taxonomy" id="652676"/>
    <lineage>
        <taxon>unclassified sequences</taxon>
        <taxon>metagenomes</taxon>
        <taxon>ecological metagenomes</taxon>
    </lineage>
</organism>
<gene>
    <name evidence="2" type="ORF">MNBD_GAMMA06-2041</name>
</gene>
<dbReference type="SMART" id="SM00671">
    <property type="entry name" value="SEL1"/>
    <property type="match status" value="2"/>
</dbReference>
<accession>A0A3B0X4M6</accession>
<feature type="region of interest" description="Disordered" evidence="1">
    <location>
        <begin position="175"/>
        <end position="248"/>
    </location>
</feature>
<reference evidence="2" key="1">
    <citation type="submission" date="2018-06" db="EMBL/GenBank/DDBJ databases">
        <authorList>
            <person name="Zhirakovskaya E."/>
        </authorList>
    </citation>
    <scope>NUCLEOTIDE SEQUENCE</scope>
</reference>
<proteinExistence type="predicted"/>
<dbReference type="PANTHER" id="PTHR43628:SF1">
    <property type="entry name" value="CHITIN SYNTHASE REGULATORY FACTOR 2-RELATED"/>
    <property type="match status" value="1"/>
</dbReference>
<dbReference type="EMBL" id="UOFD01000019">
    <property type="protein sequence ID" value="VAW50854.1"/>
    <property type="molecule type" value="Genomic_DNA"/>
</dbReference>
<feature type="compositionally biased region" description="Polar residues" evidence="1">
    <location>
        <begin position="214"/>
        <end position="243"/>
    </location>
</feature>
<dbReference type="Gene3D" id="1.25.40.10">
    <property type="entry name" value="Tetratricopeptide repeat domain"/>
    <property type="match status" value="2"/>
</dbReference>
<evidence type="ECO:0008006" key="3">
    <source>
        <dbReference type="Google" id="ProtNLM"/>
    </source>
</evidence>
<dbReference type="AlphaFoldDB" id="A0A3B0X4M6"/>
<evidence type="ECO:0000313" key="2">
    <source>
        <dbReference type="EMBL" id="VAW50854.1"/>
    </source>
</evidence>
<dbReference type="PANTHER" id="PTHR43628">
    <property type="entry name" value="ACTIVATOR OF C KINASE PROTEIN 1-RELATED"/>
    <property type="match status" value="1"/>
</dbReference>
<dbReference type="Pfam" id="PF08238">
    <property type="entry name" value="Sel1"/>
    <property type="match status" value="2"/>
</dbReference>